<accession>A0A9N9TK52</accession>
<dbReference type="EC" id="2.4.1.-" evidence="10"/>
<organism evidence="11 12">
    <name type="scientific">Phyllotreta striolata</name>
    <name type="common">Striped flea beetle</name>
    <name type="synonym">Crioceris striolata</name>
    <dbReference type="NCBI Taxonomy" id="444603"/>
    <lineage>
        <taxon>Eukaryota</taxon>
        <taxon>Metazoa</taxon>
        <taxon>Ecdysozoa</taxon>
        <taxon>Arthropoda</taxon>
        <taxon>Hexapoda</taxon>
        <taxon>Insecta</taxon>
        <taxon>Pterygota</taxon>
        <taxon>Neoptera</taxon>
        <taxon>Endopterygota</taxon>
        <taxon>Coleoptera</taxon>
        <taxon>Polyphaga</taxon>
        <taxon>Cucujiformia</taxon>
        <taxon>Chrysomeloidea</taxon>
        <taxon>Chrysomelidae</taxon>
        <taxon>Galerucinae</taxon>
        <taxon>Alticini</taxon>
        <taxon>Phyllotreta</taxon>
    </lineage>
</organism>
<evidence type="ECO:0000256" key="4">
    <source>
        <dbReference type="ARBA" id="ARBA00022692"/>
    </source>
</evidence>
<evidence type="ECO:0000256" key="2">
    <source>
        <dbReference type="ARBA" id="ARBA00009239"/>
    </source>
</evidence>
<evidence type="ECO:0000256" key="10">
    <source>
        <dbReference type="RuleBase" id="RU364016"/>
    </source>
</evidence>
<keyword evidence="8" id="KW-0472">Membrane</keyword>
<evidence type="ECO:0000256" key="7">
    <source>
        <dbReference type="ARBA" id="ARBA00023034"/>
    </source>
</evidence>
<keyword evidence="9" id="KW-0325">Glycoprotein</keyword>
<evidence type="ECO:0000256" key="5">
    <source>
        <dbReference type="ARBA" id="ARBA00022968"/>
    </source>
</evidence>
<evidence type="ECO:0000256" key="9">
    <source>
        <dbReference type="ARBA" id="ARBA00023180"/>
    </source>
</evidence>
<keyword evidence="7 10" id="KW-0333">Golgi apparatus</keyword>
<dbReference type="PANTHER" id="PTHR12369">
    <property type="entry name" value="CHONDROITIN SYNTHASE"/>
    <property type="match status" value="1"/>
</dbReference>
<dbReference type="InterPro" id="IPR051227">
    <property type="entry name" value="CS_glycosyltransferase"/>
</dbReference>
<gene>
    <name evidence="11" type="ORF">PHYEVI_LOCUS4222</name>
</gene>
<dbReference type="Gene3D" id="3.90.550.10">
    <property type="entry name" value="Spore Coat Polysaccharide Biosynthesis Protein SpsA, Chain A"/>
    <property type="match status" value="1"/>
</dbReference>
<keyword evidence="6" id="KW-1133">Transmembrane helix</keyword>
<evidence type="ECO:0000256" key="3">
    <source>
        <dbReference type="ARBA" id="ARBA00022679"/>
    </source>
</evidence>
<dbReference type="FunFam" id="3.90.550.50:FF:000004">
    <property type="entry name" value="Hexosyltransferase"/>
    <property type="match status" value="1"/>
</dbReference>
<evidence type="ECO:0000256" key="8">
    <source>
        <dbReference type="ARBA" id="ARBA00023136"/>
    </source>
</evidence>
<evidence type="ECO:0000256" key="1">
    <source>
        <dbReference type="ARBA" id="ARBA00004447"/>
    </source>
</evidence>
<dbReference type="GO" id="GO:0047238">
    <property type="term" value="F:glucuronosyl-N-acetylgalactosaminyl-proteoglycan 4-beta-N-acetylgalactosaminyltransferase activity"/>
    <property type="evidence" value="ECO:0007669"/>
    <property type="project" value="TreeGrafter"/>
</dbReference>
<dbReference type="PANTHER" id="PTHR12369:SF11">
    <property type="entry name" value="HEXOSYLTRANSFERASE"/>
    <property type="match status" value="1"/>
</dbReference>
<dbReference type="OrthoDB" id="431432at2759"/>
<dbReference type="EMBL" id="OU900108">
    <property type="protein sequence ID" value="CAG9857824.1"/>
    <property type="molecule type" value="Genomic_DNA"/>
</dbReference>
<proteinExistence type="inferred from homology"/>
<dbReference type="SUPFAM" id="SSF53448">
    <property type="entry name" value="Nucleotide-diphospho-sugar transferases"/>
    <property type="match status" value="2"/>
</dbReference>
<comment type="subcellular location">
    <subcellularLocation>
        <location evidence="1 10">Golgi apparatus</location>
        <location evidence="1 10">Golgi stack membrane</location>
        <topology evidence="1 10">Single-pass type II membrane protein</topology>
    </subcellularLocation>
</comment>
<reference evidence="11" key="1">
    <citation type="submission" date="2022-01" db="EMBL/GenBank/DDBJ databases">
        <authorList>
            <person name="King R."/>
        </authorList>
    </citation>
    <scope>NUCLEOTIDE SEQUENCE</scope>
</reference>
<dbReference type="AlphaFoldDB" id="A0A9N9TK52"/>
<keyword evidence="3 10" id="KW-0808">Transferase</keyword>
<dbReference type="Proteomes" id="UP001153712">
    <property type="component" value="Chromosome 15"/>
</dbReference>
<dbReference type="Pfam" id="PF05679">
    <property type="entry name" value="CHGN"/>
    <property type="match status" value="1"/>
</dbReference>
<sequence length="840" mass="97314">MYKLDSTLQSLNYQTTFYSSSSARISYTTKNNERNNVTSSPIRKCPATRTVPITTMARRRRLLKTLIGIIVGLFASRLFADECFWSGRSKPYRLIDDENRRAINKSLLFVGVMTAAKYLDGRARAVYDTWGREVPGKVMFFGGESAYAEHVPLVGLRGVDDEYPPQRKSFRMLKYMYDRFVDRYEWFVRADDDVYVRTDRLEELLRSVDSRKPWFIGQTGRGNTEEFGLLSLDDDENFCMGGPGVILSRETLKRIGPWLEECLDNLYTTHEDVELGRCVKKYAGISCTWSYEASDYSSMQVILYHNQSGNAAFSGDLKQKEVHRAITLHPVKQPQYMYRLHKYFKGLKIQNNQQKRVLLHRDIASSMQELGYRIDRVNAARLAPDLALFDQPRGSDGYLGDSSTLGVPAGLNRYVPQTLDEVLEWELICKTLYTHRDSNPRKRIGSSLKEGLGDVVREIMELINSFSRQRGRVIDFKEILYGYWRLDPSYGVDLILDMLLVYKKYRGHKMTVQVRRHAYVQQTFTGIFVREVEDYAHHDRNLVSSDSLPVHKQIVHKIFSKINEQLQPLLNFYDINESCINFIVPLSGRHAIFTRFAELYEEICLKTSENTNLYVVLYRNAEAPEDYNKTAQFLRDLSAKYPHRIVQTITPTGQFSRGKALQRGVDQLHQDSLMLFIDVDMVFDSGSLRRIRSNAVQQRKLYFPIVYSLYNPRFINASFSERAWIDPEQRPINDINGFWRQFGFGIASLYRSDYDRLGGFDLEISDWGNEDVAFYDNAVRSELRIVRSADPGLVHIYHPVRCDGIMDVNQKTMCSGTKASTLGSLRYLQALFLKYKDLFR</sequence>
<evidence type="ECO:0000313" key="11">
    <source>
        <dbReference type="EMBL" id="CAG9857824.1"/>
    </source>
</evidence>
<evidence type="ECO:0000313" key="12">
    <source>
        <dbReference type="Proteomes" id="UP001153712"/>
    </source>
</evidence>
<comment type="similarity">
    <text evidence="2 10">Belongs to the chondroitin N-acetylgalactosaminyltransferase family.</text>
</comment>
<dbReference type="Gene3D" id="3.90.550.50">
    <property type="match status" value="1"/>
</dbReference>
<evidence type="ECO:0000256" key="6">
    <source>
        <dbReference type="ARBA" id="ARBA00022989"/>
    </source>
</evidence>
<keyword evidence="5 10" id="KW-0735">Signal-anchor</keyword>
<keyword evidence="4" id="KW-0812">Transmembrane</keyword>
<dbReference type="InterPro" id="IPR008428">
    <property type="entry name" value="Chond_GalNAc"/>
</dbReference>
<keyword evidence="12" id="KW-1185">Reference proteome</keyword>
<dbReference type="InterPro" id="IPR029044">
    <property type="entry name" value="Nucleotide-diphossugar_trans"/>
</dbReference>
<dbReference type="GO" id="GO:0032580">
    <property type="term" value="C:Golgi cisterna membrane"/>
    <property type="evidence" value="ECO:0007669"/>
    <property type="project" value="UniProtKB-SubCell"/>
</dbReference>
<protein>
    <recommendedName>
        <fullName evidence="10">Hexosyltransferase</fullName>
        <ecNumber evidence="10">2.4.1.-</ecNumber>
    </recommendedName>
</protein>
<name>A0A9N9TK52_PHYSR</name>